<proteinExistence type="predicted"/>
<accession>F0F2L6</accession>
<reference evidence="10 11" key="1">
    <citation type="submission" date="2011-01" db="EMBL/GenBank/DDBJ databases">
        <authorList>
            <person name="Muzny D."/>
            <person name="Qin X."/>
            <person name="Deng J."/>
            <person name="Jiang H."/>
            <person name="Liu Y."/>
            <person name="Qu J."/>
            <person name="Song X.-Z."/>
            <person name="Zhang L."/>
            <person name="Thornton R."/>
            <person name="Coyle M."/>
            <person name="Francisco L."/>
            <person name="Jackson L."/>
            <person name="Javaid M."/>
            <person name="Korchina V."/>
            <person name="Kovar C."/>
            <person name="Mata R."/>
            <person name="Mathew T."/>
            <person name="Ngo R."/>
            <person name="Nguyen L."/>
            <person name="Nguyen N."/>
            <person name="Okwuonu G."/>
            <person name="Ongeri F."/>
            <person name="Pham C."/>
            <person name="Simmons D."/>
            <person name="Wilczek-Boney K."/>
            <person name="Hale W."/>
            <person name="Jakkamsetti A."/>
            <person name="Pham P."/>
            <person name="Ruth R."/>
            <person name="San Lucas F."/>
            <person name="Warren J."/>
            <person name="Zhang J."/>
            <person name="Zhao Z."/>
            <person name="Zhou C."/>
            <person name="Zhu D."/>
            <person name="Lee S."/>
            <person name="Bess C."/>
            <person name="Blankenburg K."/>
            <person name="Forbes L."/>
            <person name="Fu Q."/>
            <person name="Gubbala S."/>
            <person name="Hirani K."/>
            <person name="Jayaseelan J.C."/>
            <person name="Lara F."/>
            <person name="Munidasa M."/>
            <person name="Palculict T."/>
            <person name="Patil S."/>
            <person name="Pu L.-L."/>
            <person name="Saada N."/>
            <person name="Tang L."/>
            <person name="Weissenberger G."/>
            <person name="Zhu Y."/>
            <person name="Hemphill L."/>
            <person name="Shang Y."/>
            <person name="Youmans B."/>
            <person name="Ayvaz T."/>
            <person name="Ross M."/>
            <person name="Santibanez J."/>
            <person name="Aqrawi P."/>
            <person name="Gross S."/>
            <person name="Joshi V."/>
            <person name="Fowler G."/>
            <person name="Nazareth L."/>
            <person name="Reid J."/>
            <person name="Worley K."/>
            <person name="Petrosino J."/>
            <person name="Highlander S."/>
            <person name="Gibbs R."/>
        </authorList>
    </citation>
    <scope>NUCLEOTIDE SEQUENCE [LARGE SCALE GENOMIC DNA]</scope>
    <source>
        <strain evidence="10 11">ATCC 33394</strain>
    </source>
</reference>
<dbReference type="SUPFAM" id="SSF52172">
    <property type="entry name" value="CheY-like"/>
    <property type="match status" value="1"/>
</dbReference>
<dbReference type="STRING" id="888741.HMPREF9098_2351"/>
<keyword evidence="2" id="KW-0902">Two-component regulatory system</keyword>
<dbReference type="PANTHER" id="PTHR48111">
    <property type="entry name" value="REGULATOR OF RPOS"/>
    <property type="match status" value="1"/>
</dbReference>
<evidence type="ECO:0000256" key="5">
    <source>
        <dbReference type="ARBA" id="ARBA00023163"/>
    </source>
</evidence>
<dbReference type="GO" id="GO:0000976">
    <property type="term" value="F:transcription cis-regulatory region binding"/>
    <property type="evidence" value="ECO:0007669"/>
    <property type="project" value="TreeGrafter"/>
</dbReference>
<dbReference type="GO" id="GO:0005829">
    <property type="term" value="C:cytosol"/>
    <property type="evidence" value="ECO:0007669"/>
    <property type="project" value="TreeGrafter"/>
</dbReference>
<evidence type="ECO:0000256" key="7">
    <source>
        <dbReference type="PROSITE-ProRule" id="PRU01091"/>
    </source>
</evidence>
<evidence type="ECO:0000313" key="11">
    <source>
        <dbReference type="Proteomes" id="UP000004088"/>
    </source>
</evidence>
<dbReference type="EMBL" id="AEWV01000044">
    <property type="protein sequence ID" value="EGC16242.1"/>
    <property type="molecule type" value="Genomic_DNA"/>
</dbReference>
<feature type="domain" description="OmpR/PhoB-type" evidence="9">
    <location>
        <begin position="136"/>
        <end position="232"/>
    </location>
</feature>
<keyword evidence="5" id="KW-0804">Transcription</keyword>
<dbReference type="CDD" id="cd00383">
    <property type="entry name" value="trans_reg_C"/>
    <property type="match status" value="1"/>
</dbReference>
<dbReference type="Gene3D" id="3.40.50.2300">
    <property type="match status" value="1"/>
</dbReference>
<dbReference type="InterPro" id="IPR016032">
    <property type="entry name" value="Sig_transdc_resp-reg_C-effctor"/>
</dbReference>
<gene>
    <name evidence="10" type="ORF">HMPREF9098_2351</name>
</gene>
<protein>
    <submittedName>
        <fullName evidence="10">Response regulator receiver domain protein</fullName>
    </submittedName>
</protein>
<feature type="modified residue" description="4-aspartylphosphate" evidence="6">
    <location>
        <position position="63"/>
    </location>
</feature>
<sequence>MRYTIDFLGNMSMRILLVEDDGMIAQAVMMGLKHANYAVDWVQDGLAAQTALAGQNYDLVLLDLGLPKQDGLSMLRHIRQNRNLTPVLIVTAQDDLDSRLSGLDGGADDYVVKPFDMAELLARIRAVLRRHHGQAAPLISNGVITLNPATYQVQLAGQEENISLSNKEFAILQALVSRAGTIHSRADLEDKIYGWGDEVESNAIDFLIHSLRKKIGKDLIKNIRGVGWLVAKGEEAS</sequence>
<comment type="caution">
    <text evidence="10">The sequence shown here is derived from an EMBL/GenBank/DDBJ whole genome shotgun (WGS) entry which is preliminary data.</text>
</comment>
<dbReference type="GO" id="GO:0006355">
    <property type="term" value="P:regulation of DNA-templated transcription"/>
    <property type="evidence" value="ECO:0007669"/>
    <property type="project" value="InterPro"/>
</dbReference>
<feature type="domain" description="Response regulatory" evidence="8">
    <location>
        <begin position="14"/>
        <end position="128"/>
    </location>
</feature>
<dbReference type="SMART" id="SM00862">
    <property type="entry name" value="Trans_reg_C"/>
    <property type="match status" value="1"/>
</dbReference>
<organism evidence="10 11">
    <name type="scientific">Kingella denitrificans ATCC 33394</name>
    <dbReference type="NCBI Taxonomy" id="888741"/>
    <lineage>
        <taxon>Bacteria</taxon>
        <taxon>Pseudomonadati</taxon>
        <taxon>Pseudomonadota</taxon>
        <taxon>Betaproteobacteria</taxon>
        <taxon>Neisseriales</taxon>
        <taxon>Neisseriaceae</taxon>
        <taxon>Kingella</taxon>
    </lineage>
</organism>
<dbReference type="Proteomes" id="UP000004088">
    <property type="component" value="Unassembled WGS sequence"/>
</dbReference>
<dbReference type="FunFam" id="3.40.50.2300:FF:000002">
    <property type="entry name" value="DNA-binding response regulator PhoP"/>
    <property type="match status" value="1"/>
</dbReference>
<dbReference type="GO" id="GO:0032993">
    <property type="term" value="C:protein-DNA complex"/>
    <property type="evidence" value="ECO:0007669"/>
    <property type="project" value="TreeGrafter"/>
</dbReference>
<name>F0F2L6_9NEIS</name>
<evidence type="ECO:0000259" key="9">
    <source>
        <dbReference type="PROSITE" id="PS51755"/>
    </source>
</evidence>
<dbReference type="CDD" id="cd17624">
    <property type="entry name" value="REC_OmpR_PmrA-like"/>
    <property type="match status" value="1"/>
</dbReference>
<evidence type="ECO:0000256" key="2">
    <source>
        <dbReference type="ARBA" id="ARBA00023012"/>
    </source>
</evidence>
<dbReference type="Gene3D" id="6.10.250.690">
    <property type="match status" value="1"/>
</dbReference>
<dbReference type="InterPro" id="IPR036388">
    <property type="entry name" value="WH-like_DNA-bd_sf"/>
</dbReference>
<dbReference type="InterPro" id="IPR001867">
    <property type="entry name" value="OmpR/PhoB-type_DNA-bd"/>
</dbReference>
<dbReference type="SUPFAM" id="SSF46894">
    <property type="entry name" value="C-terminal effector domain of the bipartite response regulators"/>
    <property type="match status" value="1"/>
</dbReference>
<dbReference type="PANTHER" id="PTHR48111:SF67">
    <property type="entry name" value="TRANSCRIPTIONAL REGULATORY PROTEIN TCTD"/>
    <property type="match status" value="1"/>
</dbReference>
<dbReference type="Gene3D" id="1.10.10.10">
    <property type="entry name" value="Winged helix-like DNA-binding domain superfamily/Winged helix DNA-binding domain"/>
    <property type="match status" value="1"/>
</dbReference>
<evidence type="ECO:0000256" key="3">
    <source>
        <dbReference type="ARBA" id="ARBA00023015"/>
    </source>
</evidence>
<keyword evidence="1 6" id="KW-0597">Phosphoprotein</keyword>
<evidence type="ECO:0000256" key="4">
    <source>
        <dbReference type="ARBA" id="ARBA00023125"/>
    </source>
</evidence>
<evidence type="ECO:0000259" key="8">
    <source>
        <dbReference type="PROSITE" id="PS50110"/>
    </source>
</evidence>
<dbReference type="InterPro" id="IPR039420">
    <property type="entry name" value="WalR-like"/>
</dbReference>
<dbReference type="InterPro" id="IPR011006">
    <property type="entry name" value="CheY-like_superfamily"/>
</dbReference>
<evidence type="ECO:0000256" key="6">
    <source>
        <dbReference type="PROSITE-ProRule" id="PRU00169"/>
    </source>
</evidence>
<dbReference type="GO" id="GO:0000156">
    <property type="term" value="F:phosphorelay response regulator activity"/>
    <property type="evidence" value="ECO:0007669"/>
    <property type="project" value="TreeGrafter"/>
</dbReference>
<dbReference type="HOGENOM" id="CLU_000445_30_1_4"/>
<keyword evidence="3" id="KW-0805">Transcription regulation</keyword>
<evidence type="ECO:0000256" key="1">
    <source>
        <dbReference type="ARBA" id="ARBA00022553"/>
    </source>
</evidence>
<evidence type="ECO:0000313" key="10">
    <source>
        <dbReference type="EMBL" id="EGC16242.1"/>
    </source>
</evidence>
<dbReference type="Pfam" id="PF00072">
    <property type="entry name" value="Response_reg"/>
    <property type="match status" value="1"/>
</dbReference>
<dbReference type="Pfam" id="PF00486">
    <property type="entry name" value="Trans_reg_C"/>
    <property type="match status" value="1"/>
</dbReference>
<dbReference type="PROSITE" id="PS50110">
    <property type="entry name" value="RESPONSE_REGULATORY"/>
    <property type="match status" value="1"/>
</dbReference>
<keyword evidence="11" id="KW-1185">Reference proteome</keyword>
<keyword evidence="4 7" id="KW-0238">DNA-binding</keyword>
<feature type="DNA-binding region" description="OmpR/PhoB-type" evidence="7">
    <location>
        <begin position="136"/>
        <end position="232"/>
    </location>
</feature>
<dbReference type="PROSITE" id="PS51755">
    <property type="entry name" value="OMPR_PHOB"/>
    <property type="match status" value="1"/>
</dbReference>
<dbReference type="InterPro" id="IPR001789">
    <property type="entry name" value="Sig_transdc_resp-reg_receiver"/>
</dbReference>
<dbReference type="SMART" id="SM00448">
    <property type="entry name" value="REC"/>
    <property type="match status" value="1"/>
</dbReference>
<dbReference type="AlphaFoldDB" id="F0F2L6"/>